<feature type="binding site" evidence="7">
    <location>
        <begin position="241"/>
        <end position="245"/>
    </location>
    <ligand>
        <name>GTP</name>
        <dbReference type="ChEBI" id="CHEBI:37565"/>
    </ligand>
</feature>
<dbReference type="STRING" id="1423719.FC66_GL001234"/>
<dbReference type="AlphaFoldDB" id="A0A0R1HQL6"/>
<feature type="binding site" evidence="7">
    <location>
        <begin position="209"/>
        <end position="216"/>
    </location>
    <ligand>
        <name>GTP</name>
        <dbReference type="ChEBI" id="CHEBI:37565"/>
    </ligand>
</feature>
<keyword evidence="4 8" id="KW-0460">Magnesium</keyword>
<dbReference type="InterPro" id="IPR042108">
    <property type="entry name" value="GTPase_HflX_N_sf"/>
</dbReference>
<gene>
    <name evidence="6" type="primary">hflX</name>
    <name evidence="10" type="ORF">FC66_GL001234</name>
</gene>
<dbReference type="Gene3D" id="3.40.50.300">
    <property type="entry name" value="P-loop containing nucleotide triphosphate hydrolases"/>
    <property type="match status" value="1"/>
</dbReference>
<dbReference type="InterPro" id="IPR006073">
    <property type="entry name" value="GTP-bd"/>
</dbReference>
<keyword evidence="5 6" id="KW-0342">GTP-binding</keyword>
<dbReference type="InterPro" id="IPR030394">
    <property type="entry name" value="G_HFLX_dom"/>
</dbReference>
<dbReference type="PANTHER" id="PTHR10229:SF4">
    <property type="entry name" value="GTPASE HFLX"/>
    <property type="match status" value="1"/>
</dbReference>
<feature type="binding site" evidence="8">
    <location>
        <position position="243"/>
    </location>
    <ligand>
        <name>Mg(2+)</name>
        <dbReference type="ChEBI" id="CHEBI:18420"/>
    </ligand>
</feature>
<comment type="function">
    <text evidence="6">GTPase that associates with the 50S ribosomal subunit and may have a role during protein synthesis or ribosome biogenesis.</text>
</comment>
<dbReference type="SUPFAM" id="SSF52540">
    <property type="entry name" value="P-loop containing nucleoside triphosphate hydrolases"/>
    <property type="match status" value="1"/>
</dbReference>
<dbReference type="InterPro" id="IPR032305">
    <property type="entry name" value="GTP-bd_M"/>
</dbReference>
<dbReference type="InterPro" id="IPR027417">
    <property type="entry name" value="P-loop_NTPase"/>
</dbReference>
<dbReference type="PROSITE" id="PS51705">
    <property type="entry name" value="G_HFLX"/>
    <property type="match status" value="1"/>
</dbReference>
<keyword evidence="3 6" id="KW-0547">Nucleotide-binding</keyword>
<dbReference type="FunFam" id="3.40.50.300:FF:001198">
    <property type="entry name" value="GTPase HflX"/>
    <property type="match status" value="1"/>
</dbReference>
<proteinExistence type="inferred from homology"/>
<evidence type="ECO:0000256" key="4">
    <source>
        <dbReference type="ARBA" id="ARBA00022842"/>
    </source>
</evidence>
<feature type="binding site" evidence="7">
    <location>
        <begin position="349"/>
        <end position="351"/>
    </location>
    <ligand>
        <name>GTP</name>
        <dbReference type="ChEBI" id="CHEBI:37565"/>
    </ligand>
</feature>
<dbReference type="HAMAP" id="MF_00900">
    <property type="entry name" value="GTPase_HflX"/>
    <property type="match status" value="1"/>
</dbReference>
<feature type="binding site" evidence="8">
    <location>
        <position position="216"/>
    </location>
    <ligand>
        <name>Mg(2+)</name>
        <dbReference type="ChEBI" id="CHEBI:18420"/>
    </ligand>
</feature>
<protein>
    <recommendedName>
        <fullName evidence="6">GTPase HflX</fullName>
    </recommendedName>
    <alternativeName>
        <fullName evidence="6">GTP-binding protein HflX</fullName>
    </alternativeName>
</protein>
<evidence type="ECO:0000259" key="9">
    <source>
        <dbReference type="PROSITE" id="PS51705"/>
    </source>
</evidence>
<comment type="caution">
    <text evidence="10">The sequence shown here is derived from an EMBL/GenBank/DDBJ whole genome shotgun (WGS) entry which is preliminary data.</text>
</comment>
<evidence type="ECO:0000313" key="10">
    <source>
        <dbReference type="EMBL" id="KRK45586.1"/>
    </source>
</evidence>
<feature type="binding site" evidence="7">
    <location>
        <begin position="263"/>
        <end position="266"/>
    </location>
    <ligand>
        <name>GTP</name>
        <dbReference type="ChEBI" id="CHEBI:37565"/>
    </ligand>
</feature>
<dbReference type="EMBL" id="AZDI01000006">
    <property type="protein sequence ID" value="KRK45586.1"/>
    <property type="molecule type" value="Genomic_DNA"/>
</dbReference>
<dbReference type="InterPro" id="IPR025121">
    <property type="entry name" value="GTPase_HflX_N"/>
</dbReference>
<organism evidence="10 11">
    <name type="scientific">Dellaglioa algida DSM 15638</name>
    <dbReference type="NCBI Taxonomy" id="1423719"/>
    <lineage>
        <taxon>Bacteria</taxon>
        <taxon>Bacillati</taxon>
        <taxon>Bacillota</taxon>
        <taxon>Bacilli</taxon>
        <taxon>Lactobacillales</taxon>
        <taxon>Lactobacillaceae</taxon>
        <taxon>Dellaglioa</taxon>
    </lineage>
</organism>
<evidence type="ECO:0000256" key="1">
    <source>
        <dbReference type="ARBA" id="ARBA00022490"/>
    </source>
</evidence>
<dbReference type="PANTHER" id="PTHR10229">
    <property type="entry name" value="GTP-BINDING PROTEIN HFLX"/>
    <property type="match status" value="1"/>
</dbReference>
<dbReference type="PIRSF" id="PIRSF006809">
    <property type="entry name" value="GTP-binding_hflX_prd"/>
    <property type="match status" value="1"/>
</dbReference>
<keyword evidence="11" id="KW-1185">Reference proteome</keyword>
<comment type="similarity">
    <text evidence="6">Belongs to the TRAFAC class OBG-HflX-like GTPase superfamily. HflX GTPase family.</text>
</comment>
<dbReference type="CDD" id="cd01878">
    <property type="entry name" value="HflX"/>
    <property type="match status" value="1"/>
</dbReference>
<dbReference type="Gene3D" id="6.10.250.2860">
    <property type="match status" value="1"/>
</dbReference>
<dbReference type="Gene3D" id="3.40.50.11060">
    <property type="entry name" value="GTPase HflX, N-terminal domain"/>
    <property type="match status" value="1"/>
</dbReference>
<sequence length="424" mass="47512">MKETYSTEIPVIDVFIAGIEKQRENLDYTMSELAALVEANNMHAVEDIRQKLDRPTAALYFGKGKAEEFKTESEAQGVKILVVNDELSPTQIRNLEAASGMEVMDRTGLILAIFASRAQSREAKLQVQMAQLQYQLPRLRGMQAKLDQQSGGAGLANRGAGETKIELDRRVIENRITHIKKDLAEMDKEESTRRKQRDKSGIPTVALVGYTNSGKSTTMNGLLRLIGQDEDKQVFEKNMLFATLDTSVRNIQFEDKKQILLSDTVGFVSKLPHQLVKAFRTTLAEAAQADLLIQVIDVADKHAEEMIQTTEETLKAIGVENIPMIYAYNKADLADIAYPTFSDDKFTYSARDEASLNQLVDIIKKNVFKDNEIMTVLIPFDKGQLVDLINEKATILETTYEESGTKLKIDAPKIIANQVQEYIV</sequence>
<comment type="cofactor">
    <cofactor evidence="8">
        <name>Mg(2+)</name>
        <dbReference type="ChEBI" id="CHEBI:18420"/>
    </cofactor>
</comment>
<keyword evidence="2 8" id="KW-0479">Metal-binding</keyword>
<dbReference type="RefSeq" id="WP_057974293.1">
    <property type="nucleotide sequence ID" value="NZ_AZDI01000006.1"/>
</dbReference>
<evidence type="ECO:0000313" key="11">
    <source>
        <dbReference type="Proteomes" id="UP000051450"/>
    </source>
</evidence>
<evidence type="ECO:0000256" key="2">
    <source>
        <dbReference type="ARBA" id="ARBA00022723"/>
    </source>
</evidence>
<reference evidence="10 11" key="1">
    <citation type="journal article" date="2015" name="Genome Announc.">
        <title>Expanding the biotechnology potential of lactobacilli through comparative genomics of 213 strains and associated genera.</title>
        <authorList>
            <person name="Sun Z."/>
            <person name="Harris H.M."/>
            <person name="McCann A."/>
            <person name="Guo C."/>
            <person name="Argimon S."/>
            <person name="Zhang W."/>
            <person name="Yang X."/>
            <person name="Jeffery I.B."/>
            <person name="Cooney J.C."/>
            <person name="Kagawa T.F."/>
            <person name="Liu W."/>
            <person name="Song Y."/>
            <person name="Salvetti E."/>
            <person name="Wrobel A."/>
            <person name="Rasinkangas P."/>
            <person name="Parkhill J."/>
            <person name="Rea M.C."/>
            <person name="O'Sullivan O."/>
            <person name="Ritari J."/>
            <person name="Douillard F.P."/>
            <person name="Paul Ross R."/>
            <person name="Yang R."/>
            <person name="Briner A.E."/>
            <person name="Felis G.E."/>
            <person name="de Vos W.M."/>
            <person name="Barrangou R."/>
            <person name="Klaenhammer T.R."/>
            <person name="Caufield P.W."/>
            <person name="Cui Y."/>
            <person name="Zhang H."/>
            <person name="O'Toole P.W."/>
        </authorList>
    </citation>
    <scope>NUCLEOTIDE SEQUENCE [LARGE SCALE GENOMIC DNA]</scope>
    <source>
        <strain evidence="10 11">DSM 15638</strain>
    </source>
</reference>
<evidence type="ECO:0000256" key="5">
    <source>
        <dbReference type="ARBA" id="ARBA00023134"/>
    </source>
</evidence>
<feature type="domain" description="Hflx-type G" evidence="9">
    <location>
        <begin position="203"/>
        <end position="333"/>
    </location>
</feature>
<evidence type="ECO:0000256" key="8">
    <source>
        <dbReference type="PIRSR" id="PIRSR006809-2"/>
    </source>
</evidence>
<dbReference type="Pfam" id="PF16360">
    <property type="entry name" value="GTP-bdg_M"/>
    <property type="match status" value="1"/>
</dbReference>
<dbReference type="OrthoDB" id="9812272at2"/>
<dbReference type="GO" id="GO:0046872">
    <property type="term" value="F:metal ion binding"/>
    <property type="evidence" value="ECO:0007669"/>
    <property type="project" value="UniProtKB-KW"/>
</dbReference>
<comment type="subunit">
    <text evidence="6">Monomer. Associates with the 50S ribosomal subunit.</text>
</comment>
<evidence type="ECO:0000256" key="3">
    <source>
        <dbReference type="ARBA" id="ARBA00022741"/>
    </source>
</evidence>
<dbReference type="InterPro" id="IPR016496">
    <property type="entry name" value="GTPase_HflX"/>
</dbReference>
<dbReference type="FunFam" id="3.40.50.11060:FF:000001">
    <property type="entry name" value="GTPase HflX"/>
    <property type="match status" value="1"/>
</dbReference>
<feature type="binding site" evidence="7">
    <location>
        <begin position="329"/>
        <end position="332"/>
    </location>
    <ligand>
        <name>GTP</name>
        <dbReference type="ChEBI" id="CHEBI:37565"/>
    </ligand>
</feature>
<name>A0A0R1HQL6_9LACO</name>
<dbReference type="PATRIC" id="fig|1423719.4.peg.1255"/>
<dbReference type="GO" id="GO:0003924">
    <property type="term" value="F:GTPase activity"/>
    <property type="evidence" value="ECO:0007669"/>
    <property type="project" value="UniProtKB-UniRule"/>
</dbReference>
<dbReference type="GO" id="GO:0005737">
    <property type="term" value="C:cytoplasm"/>
    <property type="evidence" value="ECO:0007669"/>
    <property type="project" value="UniProtKB-SubCell"/>
</dbReference>
<keyword evidence="1 6" id="KW-0963">Cytoplasm</keyword>
<evidence type="ECO:0000256" key="7">
    <source>
        <dbReference type="PIRSR" id="PIRSR006809-1"/>
    </source>
</evidence>
<accession>A0A0R1HQL6</accession>
<dbReference type="Pfam" id="PF13167">
    <property type="entry name" value="GTP-bdg_N"/>
    <property type="match status" value="1"/>
</dbReference>
<dbReference type="Proteomes" id="UP000051450">
    <property type="component" value="Unassembled WGS sequence"/>
</dbReference>
<comment type="subcellular location">
    <subcellularLocation>
        <location evidence="6">Cytoplasm</location>
    </subcellularLocation>
    <text evidence="6">May associate with membranes.</text>
</comment>
<evidence type="ECO:0000256" key="6">
    <source>
        <dbReference type="HAMAP-Rule" id="MF_00900"/>
    </source>
</evidence>
<dbReference type="GO" id="GO:0005525">
    <property type="term" value="F:GTP binding"/>
    <property type="evidence" value="ECO:0007669"/>
    <property type="project" value="UniProtKB-UniRule"/>
</dbReference>
<dbReference type="NCBIfam" id="TIGR03156">
    <property type="entry name" value="GTP_HflX"/>
    <property type="match status" value="1"/>
</dbReference>
<dbReference type="GO" id="GO:0043022">
    <property type="term" value="F:ribosome binding"/>
    <property type="evidence" value="ECO:0007669"/>
    <property type="project" value="TreeGrafter"/>
</dbReference>
<dbReference type="Pfam" id="PF01926">
    <property type="entry name" value="MMR_HSR1"/>
    <property type="match status" value="1"/>
</dbReference>